<dbReference type="EMBL" id="CP130144">
    <property type="protein sequence ID" value="WNZ43291.1"/>
    <property type="molecule type" value="Genomic_DNA"/>
</dbReference>
<reference evidence="2" key="2">
    <citation type="submission" date="2023-07" db="EMBL/GenBank/DDBJ databases">
        <authorList>
            <person name="Bai X.-H."/>
            <person name="Wang H.-H."/>
            <person name="Wang J."/>
            <person name="Ma M.-Y."/>
            <person name="Hu H.-H."/>
            <person name="Song Z.-L."/>
            <person name="Ma H.-G."/>
            <person name="Fan Y."/>
            <person name="Du C.-Y."/>
            <person name="Xu J.-C."/>
        </authorList>
    </citation>
    <scope>NUCLEOTIDE SEQUENCE</scope>
    <source>
        <strain evidence="2">CZ1</strain>
    </source>
</reference>
<keyword evidence="2" id="KW-0540">Nuclease</keyword>
<name>A0AA96WNA6_LEPBY</name>
<dbReference type="InterPro" id="IPR029471">
    <property type="entry name" value="HNH_5"/>
</dbReference>
<dbReference type="GO" id="GO:0004519">
    <property type="term" value="F:endonuclease activity"/>
    <property type="evidence" value="ECO:0007669"/>
    <property type="project" value="UniProtKB-KW"/>
</dbReference>
<reference evidence="2" key="1">
    <citation type="journal article" date="2023" name="Plants (Basel)">
        <title>Genomic Analysis of Leptolyngbya boryana CZ1 Reveals Efficient Carbon Fixation Modules.</title>
        <authorList>
            <person name="Bai X."/>
            <person name="Wang H."/>
            <person name="Cheng W."/>
            <person name="Wang J."/>
            <person name="Ma M."/>
            <person name="Hu H."/>
            <person name="Song Z."/>
            <person name="Ma H."/>
            <person name="Fan Y."/>
            <person name="Du C."/>
            <person name="Xu J."/>
        </authorList>
    </citation>
    <scope>NUCLEOTIDE SEQUENCE</scope>
    <source>
        <strain evidence="2">CZ1</strain>
    </source>
</reference>
<evidence type="ECO:0000313" key="2">
    <source>
        <dbReference type="EMBL" id="WNZ43291.1"/>
    </source>
</evidence>
<dbReference type="RefSeq" id="WP_316425632.1">
    <property type="nucleotide sequence ID" value="NZ_CP130144.1"/>
</dbReference>
<proteinExistence type="predicted"/>
<evidence type="ECO:0000259" key="1">
    <source>
        <dbReference type="Pfam" id="PF14279"/>
    </source>
</evidence>
<sequence length="452" mass="50856">MFTRFEQLPIRASELTMCFYCGTSLPAIAKEHIFNSSWGGSHKTGNLICDECNSSFSKQTDLAFAVYVQAVMNSWVFKGERHKQVPIILLENEYFLDQGAKLKLKQPIVEDEILPDGRIKSNLTFNSKSQAKRWIEGDGMAAWLGRPPSTEEQEILKKIIIAAQPEVSDAKPQLASIQLNLKEQYRSTAHTILKCLGFYLPEWVQGDSTKLIREFARYDQGDWRSFAVATEQLFSISEQAVSILGLGVHHNSVEIYWNSSTKMVVGVLTILNRVKRSVVLAQNYSGADSILCVLEDTNGSKKPPDSVCVELNHTQFSLPFLGIQNFVSPNKIYQYFYDELATLMGLSYPVDAITARLIQEIEKKNKKKLELDVTNLEEYLNLFLVFLIDLGKISGTCVNPDKARSSLLKYGFANIVKQHNGKLFTDSDVESLMAFAFEQTIRDFQAGVLGAD</sequence>
<accession>A0AA96WNA6</accession>
<protein>
    <submittedName>
        <fullName evidence="2">HNH endonuclease</fullName>
    </submittedName>
</protein>
<dbReference type="Gene3D" id="1.10.30.50">
    <property type="match status" value="1"/>
</dbReference>
<keyword evidence="2" id="KW-0255">Endonuclease</keyword>
<keyword evidence="2" id="KW-0378">Hydrolase</keyword>
<gene>
    <name evidence="2" type="ORF">Q2T42_15650</name>
</gene>
<dbReference type="AlphaFoldDB" id="A0AA96WNA6"/>
<organism evidence="2">
    <name type="scientific">Leptolyngbya boryana CZ1</name>
    <dbReference type="NCBI Taxonomy" id="3060204"/>
    <lineage>
        <taxon>Bacteria</taxon>
        <taxon>Bacillati</taxon>
        <taxon>Cyanobacteriota</taxon>
        <taxon>Cyanophyceae</taxon>
        <taxon>Leptolyngbyales</taxon>
        <taxon>Leptolyngbyaceae</taxon>
        <taxon>Leptolyngbya group</taxon>
        <taxon>Leptolyngbya</taxon>
    </lineage>
</organism>
<dbReference type="Pfam" id="PF14279">
    <property type="entry name" value="HNH_5"/>
    <property type="match status" value="1"/>
</dbReference>
<feature type="domain" description="HNH endonuclease 5" evidence="1">
    <location>
        <begin position="18"/>
        <end position="64"/>
    </location>
</feature>